<protein>
    <submittedName>
        <fullName evidence="1">Uncharacterized protein</fullName>
    </submittedName>
</protein>
<reference evidence="2" key="1">
    <citation type="submission" date="2017-03" db="EMBL/GenBank/DDBJ databases">
        <title>Phytopthora megakarya and P. palmivora, two closely related causual agents of cacao black pod achieved similar genome size and gene model numbers by different mechanisms.</title>
        <authorList>
            <person name="Ali S."/>
            <person name="Shao J."/>
            <person name="Larry D.J."/>
            <person name="Kronmiller B."/>
            <person name="Shen D."/>
            <person name="Strem M.D."/>
            <person name="Melnick R.L."/>
            <person name="Guiltinan M.J."/>
            <person name="Tyler B.M."/>
            <person name="Meinhardt L.W."/>
            <person name="Bailey B.A."/>
        </authorList>
    </citation>
    <scope>NUCLEOTIDE SEQUENCE [LARGE SCALE GENOMIC DNA]</scope>
    <source>
        <strain evidence="2">zdho120</strain>
    </source>
</reference>
<evidence type="ECO:0000313" key="2">
    <source>
        <dbReference type="Proteomes" id="UP000198211"/>
    </source>
</evidence>
<dbReference type="AlphaFoldDB" id="A0A225WQE7"/>
<keyword evidence="2" id="KW-1185">Reference proteome</keyword>
<dbReference type="Gene3D" id="3.30.420.10">
    <property type="entry name" value="Ribonuclease H-like superfamily/Ribonuclease H"/>
    <property type="match status" value="1"/>
</dbReference>
<gene>
    <name evidence="1" type="ORF">PHMEG_0005905</name>
</gene>
<comment type="caution">
    <text evidence="1">The sequence shown here is derived from an EMBL/GenBank/DDBJ whole genome shotgun (WGS) entry which is preliminary data.</text>
</comment>
<dbReference type="Proteomes" id="UP000198211">
    <property type="component" value="Unassembled WGS sequence"/>
</dbReference>
<dbReference type="EMBL" id="NBNE01000400">
    <property type="protein sequence ID" value="OWZ19784.1"/>
    <property type="molecule type" value="Genomic_DNA"/>
</dbReference>
<dbReference type="InterPro" id="IPR036397">
    <property type="entry name" value="RNaseH_sf"/>
</dbReference>
<dbReference type="GO" id="GO:0003676">
    <property type="term" value="F:nucleic acid binding"/>
    <property type="evidence" value="ECO:0007669"/>
    <property type="project" value="InterPro"/>
</dbReference>
<accession>A0A225WQE7</accession>
<proteinExistence type="predicted"/>
<organism evidence="1 2">
    <name type="scientific">Phytophthora megakarya</name>
    <dbReference type="NCBI Taxonomy" id="4795"/>
    <lineage>
        <taxon>Eukaryota</taxon>
        <taxon>Sar</taxon>
        <taxon>Stramenopiles</taxon>
        <taxon>Oomycota</taxon>
        <taxon>Peronosporomycetes</taxon>
        <taxon>Peronosporales</taxon>
        <taxon>Peronosporaceae</taxon>
        <taxon>Phytophthora</taxon>
    </lineage>
</organism>
<evidence type="ECO:0000313" key="1">
    <source>
        <dbReference type="EMBL" id="OWZ19784.1"/>
    </source>
</evidence>
<name>A0A225WQE7_9STRA</name>
<sequence length="226" mass="25618">MEKCHWDRNQMDFLGHNVTLLGPSRIREREGCRECDQTSQPALATFIGTYLASVSSLLRWNESRRKALPSDEVTTAASTYSMDDGVKGGPWEWRPSMDSQLRFEIQNGVLMRRVYPSARAGPASTKVVSAIPLKYIDTVFHYRRGELMASHVWRTKPLGKYHYHAYCPDGKGFCGGLVLGVLDACSEYQRNLSGPFARVVVDAIRPLPTTERGNKYILTFVDYFTR</sequence>
<dbReference type="OrthoDB" id="413122at2759"/>